<gene>
    <name evidence="1" type="ORF">B0G92_0866</name>
    <name evidence="2" type="ORF">CLV50_0639</name>
</gene>
<protein>
    <submittedName>
        <fullName evidence="2">Uncharacterized protein DUF4304</fullName>
    </submittedName>
</protein>
<evidence type="ECO:0000313" key="2">
    <source>
        <dbReference type="EMBL" id="RLJ35264.1"/>
    </source>
</evidence>
<evidence type="ECO:0000313" key="3">
    <source>
        <dbReference type="Proteomes" id="UP000233767"/>
    </source>
</evidence>
<name>A0A497V8Q2_9FLAO</name>
<evidence type="ECO:0000313" key="4">
    <source>
        <dbReference type="Proteomes" id="UP000275027"/>
    </source>
</evidence>
<organism evidence="2 4">
    <name type="scientific">Flavobacterium lindanitolerans</name>
    <dbReference type="NCBI Taxonomy" id="428988"/>
    <lineage>
        <taxon>Bacteria</taxon>
        <taxon>Pseudomonadati</taxon>
        <taxon>Bacteroidota</taxon>
        <taxon>Flavobacteriia</taxon>
        <taxon>Flavobacteriales</taxon>
        <taxon>Flavobacteriaceae</taxon>
        <taxon>Flavobacterium</taxon>
    </lineage>
</organism>
<accession>A0A497V8Q2</accession>
<sequence length="149" mass="17682">MEKKDLERILSEILKPADFKKKGSYWTLNNNEITKIIDLQKSQYSNRFYINYGYIINAIPLGNLKRHIYNRLGASNKSTNEEIINMLDLEYQIIDSEREIRLKDLLYENLMLNIISINNESDILEELKRRPHLNDITLSVKKHFNLPID</sequence>
<dbReference type="AlphaFoldDB" id="A0A497V8Q2"/>
<keyword evidence="3" id="KW-1185">Reference proteome</keyword>
<dbReference type="EMBL" id="RCCB01000010">
    <property type="protein sequence ID" value="RLJ35264.1"/>
    <property type="molecule type" value="Genomic_DNA"/>
</dbReference>
<comment type="caution">
    <text evidence="2">The sequence shown here is derived from an EMBL/GenBank/DDBJ whole genome shotgun (WGS) entry which is preliminary data.</text>
</comment>
<dbReference type="Pfam" id="PF14137">
    <property type="entry name" value="DUF4304"/>
    <property type="match status" value="1"/>
</dbReference>
<reference evidence="2 4" key="2">
    <citation type="submission" date="2018-10" db="EMBL/GenBank/DDBJ databases">
        <title>Genomic Encyclopedia of Archaeal and Bacterial Type Strains, Phase II (KMG-II): from individual species to whole genera.</title>
        <authorList>
            <person name="Goeker M."/>
        </authorList>
    </citation>
    <scope>NUCLEOTIDE SEQUENCE [LARGE SCALE GENOMIC DNA]</scope>
    <source>
        <strain evidence="2 4">DSM 21886</strain>
    </source>
</reference>
<dbReference type="EMBL" id="PJND01000007">
    <property type="protein sequence ID" value="PKW29235.1"/>
    <property type="molecule type" value="Genomic_DNA"/>
</dbReference>
<dbReference type="Proteomes" id="UP000233767">
    <property type="component" value="Unassembled WGS sequence"/>
</dbReference>
<dbReference type="RefSeq" id="WP_101471208.1">
    <property type="nucleotide sequence ID" value="NZ_PJND01000007.1"/>
</dbReference>
<evidence type="ECO:0000313" key="1">
    <source>
        <dbReference type="EMBL" id="PKW29235.1"/>
    </source>
</evidence>
<dbReference type="Proteomes" id="UP000275027">
    <property type="component" value="Unassembled WGS sequence"/>
</dbReference>
<reference evidence="1 3" key="1">
    <citation type="submission" date="2017-12" db="EMBL/GenBank/DDBJ databases">
        <title>Genomic Encyclopedia of Type Strains, Phase III (KMG-III): the genomes of soil and plant-associated and newly described type strains.</title>
        <authorList>
            <person name="Whitman W."/>
        </authorList>
    </citation>
    <scope>NUCLEOTIDE SEQUENCE [LARGE SCALE GENOMIC DNA]</scope>
    <source>
        <strain evidence="1 3">IP-10</strain>
    </source>
</reference>
<proteinExistence type="predicted"/>
<dbReference type="InterPro" id="IPR025412">
    <property type="entry name" value="DUF4304"/>
</dbReference>